<evidence type="ECO:0000313" key="3">
    <source>
        <dbReference type="Proteomes" id="UP001153678"/>
    </source>
</evidence>
<feature type="non-terminal residue" evidence="2">
    <location>
        <position position="1"/>
    </location>
</feature>
<evidence type="ECO:0000256" key="1">
    <source>
        <dbReference type="SAM" id="MobiDB-lite"/>
    </source>
</evidence>
<dbReference type="AlphaFoldDB" id="A0A9W4X254"/>
<comment type="caution">
    <text evidence="2">The sequence shown here is derived from an EMBL/GenBank/DDBJ whole genome shotgun (WGS) entry which is preliminary data.</text>
</comment>
<evidence type="ECO:0000313" key="2">
    <source>
        <dbReference type="EMBL" id="CAI2196538.1"/>
    </source>
</evidence>
<feature type="non-terminal residue" evidence="2">
    <location>
        <position position="68"/>
    </location>
</feature>
<dbReference type="EMBL" id="CAMKVN010014445">
    <property type="protein sequence ID" value="CAI2196538.1"/>
    <property type="molecule type" value="Genomic_DNA"/>
</dbReference>
<proteinExistence type="predicted"/>
<feature type="region of interest" description="Disordered" evidence="1">
    <location>
        <begin position="47"/>
        <end position="68"/>
    </location>
</feature>
<feature type="compositionally biased region" description="Basic and acidic residues" evidence="1">
    <location>
        <begin position="54"/>
        <end position="68"/>
    </location>
</feature>
<name>A0A9W4X254_9GLOM</name>
<gene>
    <name evidence="2" type="ORF">FWILDA_LOCUS17630</name>
</gene>
<keyword evidence="3" id="KW-1185">Reference proteome</keyword>
<dbReference type="Proteomes" id="UP001153678">
    <property type="component" value="Unassembled WGS sequence"/>
</dbReference>
<reference evidence="2" key="1">
    <citation type="submission" date="2022-08" db="EMBL/GenBank/DDBJ databases">
        <authorList>
            <person name="Kallberg Y."/>
            <person name="Tangrot J."/>
            <person name="Rosling A."/>
        </authorList>
    </citation>
    <scope>NUCLEOTIDE SEQUENCE</scope>
    <source>
        <strain evidence="2">Wild A</strain>
    </source>
</reference>
<organism evidence="2 3">
    <name type="scientific">Funneliformis geosporum</name>
    <dbReference type="NCBI Taxonomy" id="1117311"/>
    <lineage>
        <taxon>Eukaryota</taxon>
        <taxon>Fungi</taxon>
        <taxon>Fungi incertae sedis</taxon>
        <taxon>Mucoromycota</taxon>
        <taxon>Glomeromycotina</taxon>
        <taxon>Glomeromycetes</taxon>
        <taxon>Glomerales</taxon>
        <taxon>Glomeraceae</taxon>
        <taxon>Funneliformis</taxon>
    </lineage>
</organism>
<sequence>LERSCKALWPQGQGDDSTICSFNSCHHPVRCCSPSLDVHHKLASKSEMQLQDKFSNEEIRKQSHIPGD</sequence>
<protein>
    <submittedName>
        <fullName evidence="2">19483_t:CDS:1</fullName>
    </submittedName>
</protein>
<accession>A0A9W4X254</accession>